<feature type="transmembrane region" description="Helical" evidence="7">
    <location>
        <begin position="176"/>
        <end position="199"/>
    </location>
</feature>
<accession>A0A2U1ZS47</accession>
<evidence type="ECO:0000256" key="4">
    <source>
        <dbReference type="ARBA" id="ARBA00022692"/>
    </source>
</evidence>
<keyword evidence="2 7" id="KW-0813">Transport</keyword>
<reference evidence="10 11" key="1">
    <citation type="submission" date="2018-03" db="EMBL/GenBank/DDBJ databases">
        <title>Genome assembly of novel Miniimonas species PCH200.</title>
        <authorList>
            <person name="Thakur V."/>
            <person name="Kumar V."/>
            <person name="Singh D."/>
        </authorList>
    </citation>
    <scope>NUCLEOTIDE SEQUENCE [LARGE SCALE GENOMIC DNA]</scope>
    <source>
        <strain evidence="10 11">PCH200</strain>
    </source>
</reference>
<organism evidence="10 11">
    <name type="scientific">Serinibacter arcticus</name>
    <dbReference type="NCBI Taxonomy" id="1655435"/>
    <lineage>
        <taxon>Bacteria</taxon>
        <taxon>Bacillati</taxon>
        <taxon>Actinomycetota</taxon>
        <taxon>Actinomycetes</taxon>
        <taxon>Micrococcales</taxon>
        <taxon>Beutenbergiaceae</taxon>
        <taxon>Serinibacter</taxon>
    </lineage>
</organism>
<dbReference type="InterPro" id="IPR000515">
    <property type="entry name" value="MetI-like"/>
</dbReference>
<comment type="caution">
    <text evidence="10">The sequence shown here is derived from an EMBL/GenBank/DDBJ whole genome shotgun (WGS) entry which is preliminary data.</text>
</comment>
<gene>
    <name evidence="10" type="ORF">C8046_02955</name>
</gene>
<keyword evidence="11" id="KW-1185">Reference proteome</keyword>
<evidence type="ECO:0000313" key="11">
    <source>
        <dbReference type="Proteomes" id="UP000245166"/>
    </source>
</evidence>
<feature type="transmembrane region" description="Helical" evidence="7">
    <location>
        <begin position="311"/>
        <end position="336"/>
    </location>
</feature>
<dbReference type="EMBL" id="PYHR01000002">
    <property type="protein sequence ID" value="PWD49807.1"/>
    <property type="molecule type" value="Genomic_DNA"/>
</dbReference>
<dbReference type="PROSITE" id="PS50928">
    <property type="entry name" value="ABC_TM1"/>
    <property type="match status" value="1"/>
</dbReference>
<keyword evidence="3" id="KW-1003">Cell membrane</keyword>
<evidence type="ECO:0000256" key="2">
    <source>
        <dbReference type="ARBA" id="ARBA00022448"/>
    </source>
</evidence>
<keyword evidence="5 7" id="KW-1133">Transmembrane helix</keyword>
<feature type="transmembrane region" description="Helical" evidence="7">
    <location>
        <begin position="83"/>
        <end position="101"/>
    </location>
</feature>
<keyword evidence="4 7" id="KW-0812">Transmembrane</keyword>
<proteinExistence type="inferred from homology"/>
<feature type="transmembrane region" description="Helical" evidence="7">
    <location>
        <begin position="262"/>
        <end position="286"/>
    </location>
</feature>
<dbReference type="Gene3D" id="1.10.3720.10">
    <property type="entry name" value="MetI-like"/>
    <property type="match status" value="1"/>
</dbReference>
<dbReference type="OrthoDB" id="6637947at2"/>
<dbReference type="InterPro" id="IPR050366">
    <property type="entry name" value="BP-dependent_transpt_permease"/>
</dbReference>
<name>A0A2U1ZS47_9MICO</name>
<dbReference type="PANTHER" id="PTHR43386:SF1">
    <property type="entry name" value="D,D-DIPEPTIDE TRANSPORT SYSTEM PERMEASE PROTEIN DDPC-RELATED"/>
    <property type="match status" value="1"/>
</dbReference>
<dbReference type="Pfam" id="PF00528">
    <property type="entry name" value="BPD_transp_1"/>
    <property type="match status" value="1"/>
</dbReference>
<dbReference type="InterPro" id="IPR035906">
    <property type="entry name" value="MetI-like_sf"/>
</dbReference>
<keyword evidence="6 7" id="KW-0472">Membrane</keyword>
<feature type="compositionally biased region" description="Basic and acidic residues" evidence="8">
    <location>
        <begin position="46"/>
        <end position="61"/>
    </location>
</feature>
<dbReference type="PANTHER" id="PTHR43386">
    <property type="entry name" value="OLIGOPEPTIDE TRANSPORT SYSTEM PERMEASE PROTEIN APPC"/>
    <property type="match status" value="1"/>
</dbReference>
<comment type="subcellular location">
    <subcellularLocation>
        <location evidence="1 7">Cell membrane</location>
        <topology evidence="1 7">Multi-pass membrane protein</topology>
    </subcellularLocation>
</comment>
<dbReference type="GO" id="GO:0071916">
    <property type="term" value="F:dipeptide transmembrane transporter activity"/>
    <property type="evidence" value="ECO:0007669"/>
    <property type="project" value="TreeGrafter"/>
</dbReference>
<protein>
    <submittedName>
        <fullName evidence="10">Peptide ABC transporter permease</fullName>
    </submittedName>
</protein>
<evidence type="ECO:0000256" key="6">
    <source>
        <dbReference type="ARBA" id="ARBA00023136"/>
    </source>
</evidence>
<evidence type="ECO:0000256" key="8">
    <source>
        <dbReference type="SAM" id="MobiDB-lite"/>
    </source>
</evidence>
<comment type="similarity">
    <text evidence="7">Belongs to the binding-protein-dependent transport system permease family.</text>
</comment>
<evidence type="ECO:0000256" key="1">
    <source>
        <dbReference type="ARBA" id="ARBA00004651"/>
    </source>
</evidence>
<dbReference type="AlphaFoldDB" id="A0A2U1ZS47"/>
<feature type="region of interest" description="Disordered" evidence="8">
    <location>
        <begin position="1"/>
        <end position="61"/>
    </location>
</feature>
<dbReference type="Proteomes" id="UP000245166">
    <property type="component" value="Unassembled WGS sequence"/>
</dbReference>
<dbReference type="Pfam" id="PF12911">
    <property type="entry name" value="OppC_N"/>
    <property type="match status" value="1"/>
</dbReference>
<feature type="transmembrane region" description="Helical" evidence="7">
    <location>
        <begin position="142"/>
        <end position="164"/>
    </location>
</feature>
<evidence type="ECO:0000256" key="3">
    <source>
        <dbReference type="ARBA" id="ARBA00022475"/>
    </source>
</evidence>
<dbReference type="GO" id="GO:0005886">
    <property type="term" value="C:plasma membrane"/>
    <property type="evidence" value="ECO:0007669"/>
    <property type="project" value="UniProtKB-SubCell"/>
</dbReference>
<dbReference type="SUPFAM" id="SSF161098">
    <property type="entry name" value="MetI-like"/>
    <property type="match status" value="1"/>
</dbReference>
<dbReference type="CDD" id="cd06261">
    <property type="entry name" value="TM_PBP2"/>
    <property type="match status" value="1"/>
</dbReference>
<sequence>MTTSNGSGGAREVAPPPAQLAPVAARDTEVLPEDAGGGGGGAGLPPEDRWNRARQPDPDGEHVLIRRPPRWYEVLWSSRKARIGIIMLAVFIAMAIFAPWLTPYSPTDSTFAPVQDPSGAHWLGTNSLGFDIYTQVLFGARLSVAIGVLGGLGVTAISLVIGMVSGYAEGTWLDDVLSFVTNLALVVPVLPLMIVIVAYSETRGLALLVFVVTVTSWAGHARTKRAQIITLRSREFVTAARFGGDGMFRIVFREIMPNMTSLVVSGFIAASTGAIAAEAGLSFMGFGDPNTVSWGQMLAQANGNGALVQGLWVWLIVPGIMLALIITSLSFVNFGVDLLSNAQLREEEN</sequence>
<evidence type="ECO:0000256" key="7">
    <source>
        <dbReference type="RuleBase" id="RU363032"/>
    </source>
</evidence>
<feature type="domain" description="ABC transmembrane type-1" evidence="9">
    <location>
        <begin position="144"/>
        <end position="333"/>
    </location>
</feature>
<evidence type="ECO:0000259" key="9">
    <source>
        <dbReference type="PROSITE" id="PS50928"/>
    </source>
</evidence>
<feature type="transmembrane region" description="Helical" evidence="7">
    <location>
        <begin position="205"/>
        <end position="223"/>
    </location>
</feature>
<evidence type="ECO:0000256" key="5">
    <source>
        <dbReference type="ARBA" id="ARBA00022989"/>
    </source>
</evidence>
<dbReference type="InterPro" id="IPR025966">
    <property type="entry name" value="OppC_N"/>
</dbReference>
<evidence type="ECO:0000313" key="10">
    <source>
        <dbReference type="EMBL" id="PWD49807.1"/>
    </source>
</evidence>